<accession>A0A4U5N2J7</accession>
<proteinExistence type="predicted"/>
<reference evidence="2 3" key="2">
    <citation type="journal article" date="2019" name="G3 (Bethesda)">
        <title>Hybrid Assembly of the Genome of the Entomopathogenic Nematode Steinernema carpocapsae Identifies the X-Chromosome.</title>
        <authorList>
            <person name="Serra L."/>
            <person name="Macchietto M."/>
            <person name="Macias-Munoz A."/>
            <person name="McGill C.J."/>
            <person name="Rodriguez I.M."/>
            <person name="Rodriguez B."/>
            <person name="Murad R."/>
            <person name="Mortazavi A."/>
        </authorList>
    </citation>
    <scope>NUCLEOTIDE SEQUENCE [LARGE SCALE GENOMIC DNA]</scope>
    <source>
        <strain evidence="2 3">ALL</strain>
    </source>
</reference>
<name>A0A4U5N2J7_STECR</name>
<dbReference type="Proteomes" id="UP000298663">
    <property type="component" value="Unassembled WGS sequence"/>
</dbReference>
<protein>
    <submittedName>
        <fullName evidence="2">Uncharacterized protein</fullName>
    </submittedName>
</protein>
<sequence>MPFSFNALNAPSAAQRGDETSQEKLNKSIEQLVQEYKTLKHHLKVENTTVASNASATSGTLEEVDLDIVLGMVVAALKNLCGKAGRDFDELDLEGES</sequence>
<feature type="region of interest" description="Disordered" evidence="1">
    <location>
        <begin position="1"/>
        <end position="24"/>
    </location>
</feature>
<dbReference type="EMBL" id="AZBU02000005">
    <property type="protein sequence ID" value="TKR76637.1"/>
    <property type="molecule type" value="Genomic_DNA"/>
</dbReference>
<reference evidence="2 3" key="1">
    <citation type="journal article" date="2015" name="Genome Biol.">
        <title>Comparative genomics of Steinernema reveals deeply conserved gene regulatory networks.</title>
        <authorList>
            <person name="Dillman A.R."/>
            <person name="Macchietto M."/>
            <person name="Porter C.F."/>
            <person name="Rogers A."/>
            <person name="Williams B."/>
            <person name="Antoshechkin I."/>
            <person name="Lee M.M."/>
            <person name="Goodwin Z."/>
            <person name="Lu X."/>
            <person name="Lewis E.E."/>
            <person name="Goodrich-Blair H."/>
            <person name="Stock S.P."/>
            <person name="Adams B.J."/>
            <person name="Sternberg P.W."/>
            <person name="Mortazavi A."/>
        </authorList>
    </citation>
    <scope>NUCLEOTIDE SEQUENCE [LARGE SCALE GENOMIC DNA]</scope>
    <source>
        <strain evidence="2 3">ALL</strain>
    </source>
</reference>
<comment type="caution">
    <text evidence="2">The sequence shown here is derived from an EMBL/GenBank/DDBJ whole genome shotgun (WGS) entry which is preliminary data.</text>
</comment>
<dbReference type="AlphaFoldDB" id="A0A4U5N2J7"/>
<gene>
    <name evidence="2" type="ORF">L596_017750</name>
</gene>
<keyword evidence="3" id="KW-1185">Reference proteome</keyword>
<evidence type="ECO:0000256" key="1">
    <source>
        <dbReference type="SAM" id="MobiDB-lite"/>
    </source>
</evidence>
<evidence type="ECO:0000313" key="2">
    <source>
        <dbReference type="EMBL" id="TKR76637.1"/>
    </source>
</evidence>
<organism evidence="2 3">
    <name type="scientific">Steinernema carpocapsae</name>
    <name type="common">Entomopathogenic nematode</name>
    <dbReference type="NCBI Taxonomy" id="34508"/>
    <lineage>
        <taxon>Eukaryota</taxon>
        <taxon>Metazoa</taxon>
        <taxon>Ecdysozoa</taxon>
        <taxon>Nematoda</taxon>
        <taxon>Chromadorea</taxon>
        <taxon>Rhabditida</taxon>
        <taxon>Tylenchina</taxon>
        <taxon>Panagrolaimomorpha</taxon>
        <taxon>Strongyloidoidea</taxon>
        <taxon>Steinernematidae</taxon>
        <taxon>Steinernema</taxon>
    </lineage>
</organism>
<evidence type="ECO:0000313" key="3">
    <source>
        <dbReference type="Proteomes" id="UP000298663"/>
    </source>
</evidence>